<proteinExistence type="predicted"/>
<keyword evidence="3" id="KW-1185">Reference proteome</keyword>
<evidence type="ECO:0000259" key="1">
    <source>
        <dbReference type="Pfam" id="PF22936"/>
    </source>
</evidence>
<evidence type="ECO:0000313" key="2">
    <source>
        <dbReference type="EMBL" id="KYP76713.1"/>
    </source>
</evidence>
<gene>
    <name evidence="2" type="ORF">KK1_020965</name>
</gene>
<feature type="non-terminal residue" evidence="2">
    <location>
        <position position="1"/>
    </location>
</feature>
<dbReference type="Proteomes" id="UP000075243">
    <property type="component" value="Chromosome 1"/>
</dbReference>
<dbReference type="InterPro" id="IPR054722">
    <property type="entry name" value="PolX-like_BBD"/>
</dbReference>
<evidence type="ECO:0000313" key="3">
    <source>
        <dbReference type="Proteomes" id="UP000075243"/>
    </source>
</evidence>
<sequence length="164" mass="18816">VIFFKTNILRMDIDHSINIEDMCLVDSATTHTILKKNKFFSNLVMQEIKVSTISGTTNIIEGSGRANILLPGGTKLHIKNALYSSKSYRNLLSFKDIRLNGFHIETNNEENVEYLYITKIHLNKKEVLEKSPAFSYGLYCTYVNTVETNIIVNQKFTNQNKFEV</sequence>
<dbReference type="AlphaFoldDB" id="A0A151UBM3"/>
<dbReference type="Pfam" id="PF22936">
    <property type="entry name" value="Pol_BBD"/>
    <property type="match status" value="1"/>
</dbReference>
<accession>A0A151UBM3</accession>
<dbReference type="EMBL" id="CM003603">
    <property type="protein sequence ID" value="KYP76713.1"/>
    <property type="molecule type" value="Genomic_DNA"/>
</dbReference>
<reference evidence="2 3" key="1">
    <citation type="journal article" date="2012" name="Nat. Biotechnol.">
        <title>Draft genome sequence of pigeonpea (Cajanus cajan), an orphan legume crop of resource-poor farmers.</title>
        <authorList>
            <person name="Varshney R.K."/>
            <person name="Chen W."/>
            <person name="Li Y."/>
            <person name="Bharti A.K."/>
            <person name="Saxena R.K."/>
            <person name="Schlueter J.A."/>
            <person name="Donoghue M.T."/>
            <person name="Azam S."/>
            <person name="Fan G."/>
            <person name="Whaley A.M."/>
            <person name="Farmer A.D."/>
            <person name="Sheridan J."/>
            <person name="Iwata A."/>
            <person name="Tuteja R."/>
            <person name="Penmetsa R.V."/>
            <person name="Wu W."/>
            <person name="Upadhyaya H.D."/>
            <person name="Yang S.P."/>
            <person name="Shah T."/>
            <person name="Saxena K.B."/>
            <person name="Michael T."/>
            <person name="McCombie W.R."/>
            <person name="Yang B."/>
            <person name="Zhang G."/>
            <person name="Yang H."/>
            <person name="Wang J."/>
            <person name="Spillane C."/>
            <person name="Cook D.R."/>
            <person name="May G.D."/>
            <person name="Xu X."/>
            <person name="Jackson S.A."/>
        </authorList>
    </citation>
    <scope>NUCLEOTIDE SEQUENCE [LARGE SCALE GENOMIC DNA]</scope>
    <source>
        <strain evidence="3">cv. Asha</strain>
    </source>
</reference>
<protein>
    <recommendedName>
        <fullName evidence="1">Retrovirus-related Pol polyprotein from transposon TNT 1-94-like beta-barrel domain-containing protein</fullName>
    </recommendedName>
</protein>
<name>A0A151UBM3_CAJCA</name>
<dbReference type="OMA" id="NIEDMCL"/>
<dbReference type="Gramene" id="C.cajan_20360.t">
    <property type="protein sequence ID" value="C.cajan_20360.t.cds1"/>
    <property type="gene ID" value="C.cajan_20360"/>
</dbReference>
<feature type="domain" description="Retrovirus-related Pol polyprotein from transposon TNT 1-94-like beta-barrel" evidence="1">
    <location>
        <begin position="24"/>
        <end position="101"/>
    </location>
</feature>
<organism evidence="2 3">
    <name type="scientific">Cajanus cajan</name>
    <name type="common">Pigeon pea</name>
    <name type="synonym">Cajanus indicus</name>
    <dbReference type="NCBI Taxonomy" id="3821"/>
    <lineage>
        <taxon>Eukaryota</taxon>
        <taxon>Viridiplantae</taxon>
        <taxon>Streptophyta</taxon>
        <taxon>Embryophyta</taxon>
        <taxon>Tracheophyta</taxon>
        <taxon>Spermatophyta</taxon>
        <taxon>Magnoliopsida</taxon>
        <taxon>eudicotyledons</taxon>
        <taxon>Gunneridae</taxon>
        <taxon>Pentapetalae</taxon>
        <taxon>rosids</taxon>
        <taxon>fabids</taxon>
        <taxon>Fabales</taxon>
        <taxon>Fabaceae</taxon>
        <taxon>Papilionoideae</taxon>
        <taxon>50 kb inversion clade</taxon>
        <taxon>NPAAA clade</taxon>
        <taxon>indigoferoid/millettioid clade</taxon>
        <taxon>Phaseoleae</taxon>
        <taxon>Cajanus</taxon>
    </lineage>
</organism>